<sequence>MYYLAIIGIIMFLIFNYLIVLVIYRMVFKKSIPDNLYTPFDYISSQTTVEFHEEKEEKEKEAEQGDKKSKNK</sequence>
<organism evidence="3 5">
    <name type="scientific">Alkalihalobacillus alcalophilus ATCC 27647 = CGMCC 1.3604</name>
    <dbReference type="NCBI Taxonomy" id="1218173"/>
    <lineage>
        <taxon>Bacteria</taxon>
        <taxon>Bacillati</taxon>
        <taxon>Bacillota</taxon>
        <taxon>Bacilli</taxon>
        <taxon>Bacillales</taxon>
        <taxon>Bacillaceae</taxon>
        <taxon>Alkalihalobacillus</taxon>
    </lineage>
</organism>
<reference evidence="4 6" key="2">
    <citation type="submission" date="2014-01" db="EMBL/GenBank/DDBJ databases">
        <title>Draft genome sequencing of Bacillus alcalophilus CGMCC 1.3604.</title>
        <authorList>
            <person name="Yang J."/>
            <person name="Diao L."/>
            <person name="Yang S."/>
        </authorList>
    </citation>
    <scope>NUCLEOTIDE SEQUENCE [LARGE SCALE GENOMIC DNA]</scope>
    <source>
        <strain evidence="4 6">CGMCC 1.3604</strain>
    </source>
</reference>
<evidence type="ECO:0000313" key="6">
    <source>
        <dbReference type="Proteomes" id="UP000297014"/>
    </source>
</evidence>
<dbReference type="eggNOG" id="ENOG5031EY2">
    <property type="taxonomic scope" value="Bacteria"/>
</dbReference>
<keyword evidence="2" id="KW-0812">Transmembrane</keyword>
<evidence type="ECO:0000313" key="4">
    <source>
        <dbReference type="EMBL" id="THG90259.1"/>
    </source>
</evidence>
<protein>
    <recommendedName>
        <fullName evidence="7">DUF3951 domain-containing protein</fullName>
    </recommendedName>
</protein>
<dbReference type="RefSeq" id="WP_003324200.1">
    <property type="nucleotide sequence ID" value="NZ_ALPT02000040.1"/>
</dbReference>
<keyword evidence="2" id="KW-0472">Membrane</keyword>
<evidence type="ECO:0008006" key="7">
    <source>
        <dbReference type="Google" id="ProtNLM"/>
    </source>
</evidence>
<dbReference type="EMBL" id="ALPT02000040">
    <property type="protein sequence ID" value="KGA96999.1"/>
    <property type="molecule type" value="Genomic_DNA"/>
</dbReference>
<reference evidence="3 5" key="1">
    <citation type="journal article" date="2014" name="Genome Announc.">
        <title>Draft Genome Sequence of Bacillus alcalophilus AV1934, a Classic Alkaliphile Isolated from Human Feces in 1934.</title>
        <authorList>
            <person name="Attie O."/>
            <person name="Jayaprakash A."/>
            <person name="Shah H."/>
            <person name="Paulsen I.T."/>
            <person name="Morino M."/>
            <person name="Takahashi Y."/>
            <person name="Narumi I."/>
            <person name="Sachidanandam R."/>
            <person name="Satoh K."/>
            <person name="Ito M."/>
            <person name="Krulwich T.A."/>
        </authorList>
    </citation>
    <scope>NUCLEOTIDE SEQUENCE [LARGE SCALE GENOMIC DNA]</scope>
    <source>
        <strain evidence="3 5">AV1934</strain>
    </source>
</reference>
<feature type="transmembrane region" description="Helical" evidence="2">
    <location>
        <begin position="6"/>
        <end position="27"/>
    </location>
</feature>
<proteinExistence type="predicted"/>
<dbReference type="Pfam" id="PF13131">
    <property type="entry name" value="DUF3951"/>
    <property type="match status" value="1"/>
</dbReference>
<keyword evidence="5" id="KW-1185">Reference proteome</keyword>
<dbReference type="Proteomes" id="UP000297014">
    <property type="component" value="Unassembled WGS sequence"/>
</dbReference>
<dbReference type="InterPro" id="IPR025028">
    <property type="entry name" value="DUF3951"/>
</dbReference>
<accession>A0A094WGV5</accession>
<evidence type="ECO:0000313" key="5">
    <source>
        <dbReference type="Proteomes" id="UP000002754"/>
    </source>
</evidence>
<dbReference type="Proteomes" id="UP000002754">
    <property type="component" value="Unassembled WGS sequence"/>
</dbReference>
<feature type="region of interest" description="Disordered" evidence="1">
    <location>
        <begin position="53"/>
        <end position="72"/>
    </location>
</feature>
<name>A0A094WGV5_ALKAL</name>
<keyword evidence="2" id="KW-1133">Transmembrane helix</keyword>
<evidence type="ECO:0000313" key="3">
    <source>
        <dbReference type="EMBL" id="KGA96999.1"/>
    </source>
</evidence>
<comment type="caution">
    <text evidence="3">The sequence shown here is derived from an EMBL/GenBank/DDBJ whole genome shotgun (WGS) entry which is preliminary data.</text>
</comment>
<evidence type="ECO:0000256" key="2">
    <source>
        <dbReference type="SAM" id="Phobius"/>
    </source>
</evidence>
<gene>
    <name evidence="4" type="ORF">AJ85_11680</name>
    <name evidence="3" type="ORF">BALCAV_0212985</name>
</gene>
<evidence type="ECO:0000256" key="1">
    <source>
        <dbReference type="SAM" id="MobiDB-lite"/>
    </source>
</evidence>
<dbReference type="OrthoDB" id="2476430at2"/>
<dbReference type="EMBL" id="JALP01000164">
    <property type="protein sequence ID" value="THG90259.1"/>
    <property type="molecule type" value="Genomic_DNA"/>
</dbReference>
<dbReference type="AlphaFoldDB" id="A0A094WGV5"/>